<proteinExistence type="predicted"/>
<dbReference type="Proteomes" id="UP001470230">
    <property type="component" value="Unassembled WGS sequence"/>
</dbReference>
<sequence>MEKIITSLTKYASKGTLVPAEQILTTTLLNFEQHIPKKINDKLFDQIEKCLLSTLGINKGTLSFQASIRIADCLISLYQTSSPPKLWNLFTTVSSHPNPSNIIACGHIINKIGSSSKSMISGVASKLVTMTSSNLLFPATYALKQCYKRDRIDLAKISSKALSLAKKGVSSSSEHIILSSISLLSTLVKQKEIPQKRFLSIAGDILKNSSSSFAVDRACYLIAKVAYQPLRVLEKKSSKKTEENSDFVIGASNEEKEEKDPAKELFSQAFSIMTEYKSHFSPIFCHFLNLVDPQIICKYLSLLFKSVRRIQPSDISHLMSLFGPDTRTELFEMVSSEKPPSASQLSLLLSLQSSKHSIQELSALAMQLTTSKKYDEKVLGATFFESLAAVQPEHAMRYLETSMLCLAHPPDSNPNKENDINSFSMIASHILEAIPNRNECANKVANHISVFLQRALKSKDFLSAEYCGAFSLMSPLPDYLIPNDDVNESVNRFMKQYQNSSSLSNFSLSASNSISNSNSNYNVDDELNEDRLKIVGYHITNFFSRHEQQNLAATFFAFIMDHPNVQSKQGMISICYSAPHVMKGTTTLVQIAKAILPHILKCKPHMDFIHDNIKAPMISVNKMIGGSIHKKSTFSTKKNEKISTNFVLEILNAFPGLVNALPDSFTRQYIKLLLASSPSSMSNSLFLSLCSNRESVMFLDDFEVFPSIWLKAMKEEKRIIMIQVLSECIAKWANSHDGHLAEIFDLSDNWLDIPKRCFLYAALLSNVSLDNNVIVRMMNELDNFALIASSSTSTESSGSISSFSSIATNNNSAIYALYALSVLLKSYSDQLAEMNIADIQLRIILSFLNSDKALEPYSLEYIASCFSNLLPVLAISTKDQSSTLRKLVSKSSSLNSISSFGSLCSFVSLSPVSSMKALNSKSMESQTVDNLLLTMQAFRQIKVSYGKQIMFQVLRSVFIFAKDIADDKEMVFPSSKGSTLILQTLACGAFSDMLKVRISNVDYFGMIPRVFILLQRSESKLVSDFIISIAADFCFKCLGREFDIIQDIHFENVKSFEDNSDNDLGEDQKENESELNEEDEKKCRSIINSEKTTHRISEWISIIKTIITSNALPLTGKFTIESNDCVKQCALRLTIFLVPLIVRTDPLVSEYLDDIMTSITRAIETNRNMLTNSAYQLLLTVILNFENVHSEGGQRILELYDSQFSIAIRYAFQNDLTYSAPVLIKYIDFKLTDIRSNSDEFKALFAIYIEGLASVKNYNSGVYFTLATHICHIVETHDYLFDLMKSYKELLIVQLCEVISISKALWKSDPQDWEQIFNFRKNFSSSYSDILVSFIWLQSKQEDSVLMPVGNMFSFYVDEISNGSEYWRVSAAFSALTAILTFTKDATSQISSSKINDAMNAAQKAREVSPKLSSEKIPAFMKSVAALSSTSRRSQNDQNEKVSINWKQMFSFIVSNKFDLQSFSNLINEAQASGIQSEFDTIVKTIKSNYVHSHNNNDNNINDDQCIALFTLLMDKSDELINIIIEFLSENAESKIFAPIKFKLYRRLLKRCKVLKKSDDGEKNIVETTVEKVLPSLALFAWANFKHGGMDFMSQVMIENPPVGIKMLISNDLKILTELALTDAINCEVYIQFANFGYQVFKSLNDPNPDFEITLGKFAFLTIIKWSEDVQKGSNIVQTAVCLINELLESSGRAVRTAFTAIGPQEQRIVIDNIESQIIKLENKKKVQNLMVFSNSTKRRKQEFGDDDGEWQTLDDNDEDSF</sequence>
<feature type="compositionally biased region" description="Acidic residues" evidence="1">
    <location>
        <begin position="1745"/>
        <end position="1762"/>
    </location>
</feature>
<keyword evidence="3" id="KW-1185">Reference proteome</keyword>
<dbReference type="InterPro" id="IPR016024">
    <property type="entry name" value="ARM-type_fold"/>
</dbReference>
<feature type="region of interest" description="Disordered" evidence="1">
    <location>
        <begin position="1741"/>
        <end position="1762"/>
    </location>
</feature>
<gene>
    <name evidence="2" type="ORF">M9Y10_020107</name>
</gene>
<accession>A0ABR2HGD0</accession>
<comment type="caution">
    <text evidence="2">The sequence shown here is derived from an EMBL/GenBank/DDBJ whole genome shotgun (WGS) entry which is preliminary data.</text>
</comment>
<feature type="region of interest" description="Disordered" evidence="1">
    <location>
        <begin position="1059"/>
        <end position="1080"/>
    </location>
</feature>
<name>A0ABR2HGD0_9EUKA</name>
<organism evidence="2 3">
    <name type="scientific">Tritrichomonas musculus</name>
    <dbReference type="NCBI Taxonomy" id="1915356"/>
    <lineage>
        <taxon>Eukaryota</taxon>
        <taxon>Metamonada</taxon>
        <taxon>Parabasalia</taxon>
        <taxon>Tritrichomonadida</taxon>
        <taxon>Tritrichomonadidae</taxon>
        <taxon>Tritrichomonas</taxon>
    </lineage>
</organism>
<reference evidence="2 3" key="1">
    <citation type="submission" date="2024-04" db="EMBL/GenBank/DDBJ databases">
        <title>Tritrichomonas musculus Genome.</title>
        <authorList>
            <person name="Alves-Ferreira E."/>
            <person name="Grigg M."/>
            <person name="Lorenzi H."/>
            <person name="Galac M."/>
        </authorList>
    </citation>
    <scope>NUCLEOTIDE SEQUENCE [LARGE SCALE GENOMIC DNA]</scope>
    <source>
        <strain evidence="2 3">EAF2021</strain>
    </source>
</reference>
<dbReference type="SUPFAM" id="SSF48371">
    <property type="entry name" value="ARM repeat"/>
    <property type="match status" value="1"/>
</dbReference>
<evidence type="ECO:0000313" key="3">
    <source>
        <dbReference type="Proteomes" id="UP001470230"/>
    </source>
</evidence>
<dbReference type="EMBL" id="JAPFFF010000029">
    <property type="protein sequence ID" value="KAK8846105.1"/>
    <property type="molecule type" value="Genomic_DNA"/>
</dbReference>
<protein>
    <submittedName>
        <fullName evidence="2">Uncharacterized protein</fullName>
    </submittedName>
</protein>
<evidence type="ECO:0000313" key="2">
    <source>
        <dbReference type="EMBL" id="KAK8846105.1"/>
    </source>
</evidence>
<evidence type="ECO:0000256" key="1">
    <source>
        <dbReference type="SAM" id="MobiDB-lite"/>
    </source>
</evidence>